<accession>A0A8T0CS80</accession>
<organism evidence="1 2">
    <name type="scientific">Corymbia citriodora subsp. variegata</name>
    <dbReference type="NCBI Taxonomy" id="360336"/>
    <lineage>
        <taxon>Eukaryota</taxon>
        <taxon>Viridiplantae</taxon>
        <taxon>Streptophyta</taxon>
        <taxon>Embryophyta</taxon>
        <taxon>Tracheophyta</taxon>
        <taxon>Spermatophyta</taxon>
        <taxon>Magnoliopsida</taxon>
        <taxon>eudicotyledons</taxon>
        <taxon>Gunneridae</taxon>
        <taxon>Pentapetalae</taxon>
        <taxon>rosids</taxon>
        <taxon>malvids</taxon>
        <taxon>Myrtales</taxon>
        <taxon>Myrtaceae</taxon>
        <taxon>Myrtoideae</taxon>
        <taxon>Eucalypteae</taxon>
        <taxon>Corymbia</taxon>
    </lineage>
</organism>
<gene>
    <name evidence="1" type="ORF">BT93_L5492</name>
</gene>
<dbReference type="PANTHER" id="PTHR12917:SF18">
    <property type="entry name" value="DNA DAMAGE-INDUCIBLE PROTEIN 1-LIKE"/>
    <property type="match status" value="1"/>
</dbReference>
<dbReference type="SUPFAM" id="SSF50630">
    <property type="entry name" value="Acid proteases"/>
    <property type="match status" value="1"/>
</dbReference>
<dbReference type="EMBL" id="MU089611">
    <property type="protein sequence ID" value="KAF7850451.1"/>
    <property type="molecule type" value="Genomic_DNA"/>
</dbReference>
<protein>
    <recommendedName>
        <fullName evidence="3">Gag-asp_proteas domain-containing protein</fullName>
    </recommendedName>
</protein>
<dbReference type="Pfam" id="PF13975">
    <property type="entry name" value="gag-asp_proteas"/>
    <property type="match status" value="1"/>
</dbReference>
<comment type="caution">
    <text evidence="1">The sequence shown here is derived from an EMBL/GenBank/DDBJ whole genome shotgun (WGS) entry which is preliminary data.</text>
</comment>
<evidence type="ECO:0000313" key="2">
    <source>
        <dbReference type="Proteomes" id="UP000806378"/>
    </source>
</evidence>
<keyword evidence="2" id="KW-1185">Reference proteome</keyword>
<name>A0A8T0CS80_CORYI</name>
<dbReference type="AlphaFoldDB" id="A0A8T0CS80"/>
<dbReference type="InterPro" id="IPR021109">
    <property type="entry name" value="Peptidase_aspartic_dom_sf"/>
</dbReference>
<dbReference type="Proteomes" id="UP000806378">
    <property type="component" value="Unassembled WGS sequence"/>
</dbReference>
<dbReference type="OrthoDB" id="1939491at2759"/>
<dbReference type="CDD" id="cd00303">
    <property type="entry name" value="retropepsin_like"/>
    <property type="match status" value="1"/>
</dbReference>
<evidence type="ECO:0000313" key="1">
    <source>
        <dbReference type="EMBL" id="KAF7850451.1"/>
    </source>
</evidence>
<reference evidence="1" key="1">
    <citation type="submission" date="2020-05" db="EMBL/GenBank/DDBJ databases">
        <title>WGS assembly of Corymbia citriodora subspecies variegata.</title>
        <authorList>
            <person name="Barry K."/>
            <person name="Hundley H."/>
            <person name="Shu S."/>
            <person name="Jenkins J."/>
            <person name="Grimwood J."/>
            <person name="Baten A."/>
        </authorList>
    </citation>
    <scope>NUCLEOTIDE SEQUENCE</scope>
    <source>
        <strain evidence="1">CV2-018</strain>
    </source>
</reference>
<dbReference type="Gramene" id="rna-gnl|WGS:JABURB|Cocit.L5492.1">
    <property type="protein sequence ID" value="cds-KAF7850451.1"/>
    <property type="gene ID" value="gene-BT93_L5492"/>
</dbReference>
<dbReference type="PANTHER" id="PTHR12917">
    <property type="entry name" value="ASPARTYL PROTEASE DDI-RELATED"/>
    <property type="match status" value="1"/>
</dbReference>
<sequence>MNLNAMQAQPLPKKNTEQVDMFFIELEVCGITLYALVNTGASNMFMTTEVAKKLGLEVRPNGRHFKTINSEDLASRGTTPKVEVQIGGWKGKIPFEVVPLDDYDLILGMQFFNQARAMIDLGFKCIIVLDPKCPSMVPMLKGVMNTKMIAAVHLLNKNLKAAKRMADQPKTPPTQDMPIEVLFLEVESMPRAKSEPKKGMCAHMFVKPLEVPFESVRAKRNRKKREKARAKKNSLHAVSAEDVARLSGGECHGGEVSLVNGAFMIEVERPKYPSENPNASASFLGTDDPVLAPWSRVFLS</sequence>
<evidence type="ECO:0008006" key="3">
    <source>
        <dbReference type="Google" id="ProtNLM"/>
    </source>
</evidence>
<dbReference type="Gene3D" id="2.40.70.10">
    <property type="entry name" value="Acid Proteases"/>
    <property type="match status" value="1"/>
</dbReference>
<proteinExistence type="predicted"/>